<evidence type="ECO:0000313" key="4">
    <source>
        <dbReference type="Proteomes" id="UP000179344"/>
    </source>
</evidence>
<evidence type="ECO:0000313" key="3">
    <source>
        <dbReference type="EMBL" id="OGI42812.1"/>
    </source>
</evidence>
<dbReference type="SUPFAM" id="SSF103025">
    <property type="entry name" value="Folate-binding domain"/>
    <property type="match status" value="1"/>
</dbReference>
<dbReference type="InterPro" id="IPR006222">
    <property type="entry name" value="GCVT_N"/>
</dbReference>
<dbReference type="InterPro" id="IPR017703">
    <property type="entry name" value="YgfZ/GCV_T_CS"/>
</dbReference>
<gene>
    <name evidence="3" type="ORF">A2V92_04285</name>
</gene>
<dbReference type="InterPro" id="IPR029043">
    <property type="entry name" value="GcvT/YgfZ_C"/>
</dbReference>
<proteinExistence type="predicted"/>
<dbReference type="Gene3D" id="3.30.70.1400">
    <property type="entry name" value="Aminomethyltransferase beta-barrel domains"/>
    <property type="match status" value="1"/>
</dbReference>
<reference evidence="3 4" key="1">
    <citation type="journal article" date="2016" name="Nat. Commun.">
        <title>Thousands of microbial genomes shed light on interconnected biogeochemical processes in an aquifer system.</title>
        <authorList>
            <person name="Anantharaman K."/>
            <person name="Brown C.T."/>
            <person name="Hug L.A."/>
            <person name="Sharon I."/>
            <person name="Castelle C.J."/>
            <person name="Probst A.J."/>
            <person name="Thomas B.C."/>
            <person name="Singh A."/>
            <person name="Wilkins M.J."/>
            <person name="Karaoz U."/>
            <person name="Brodie E.L."/>
            <person name="Williams K.H."/>
            <person name="Hubbard S.S."/>
            <person name="Banfield J.F."/>
        </authorList>
    </citation>
    <scope>NUCLEOTIDE SEQUENCE [LARGE SCALE GENOMIC DNA]</scope>
</reference>
<dbReference type="PIRSF" id="PIRSF006487">
    <property type="entry name" value="GcvT"/>
    <property type="match status" value="1"/>
</dbReference>
<dbReference type="Pfam" id="PF01571">
    <property type="entry name" value="GCV_T"/>
    <property type="match status" value="1"/>
</dbReference>
<dbReference type="InterPro" id="IPR045179">
    <property type="entry name" value="YgfZ/GcvT"/>
</dbReference>
<sequence>MNPQWQAFLQDQGAVLEGGRVLHFGDPEAERRAARDDDVLVEISELSLIRARGADALGFLNGQLSNDLRLLDHSRSQLSSYNGPKGRMLAVFRVFRRGEDYLLQLPAALAEEILKRLRMYVMRSKVTLEIADHELQRIGISGPRAEQLVREAIGAAPADSDGCIARSEVTALRLPGPLPRFELIAPTPDAMTLWKRLASQVRRTGSPVWRWLDIQAGVPNVFPGTVEEFVPQMANLELLGGVDFKKGCYPGQEIVARMQYLGRLKQRMYRAQVQAPALPRPGDPLYAPALSEQSVGLIVDAQSAPEGGYDLLAVIQIISADGGGVRLGSLNGPLLVFRSLPYQVALPAA</sequence>
<dbReference type="SUPFAM" id="SSF101790">
    <property type="entry name" value="Aminomethyltransferase beta-barrel domain"/>
    <property type="match status" value="1"/>
</dbReference>
<dbReference type="Gene3D" id="3.30.70.1630">
    <property type="match status" value="1"/>
</dbReference>
<name>A0A1F6TCJ3_9PROT</name>
<dbReference type="NCBIfam" id="TIGR03317">
    <property type="entry name" value="ygfZ_signature"/>
    <property type="match status" value="1"/>
</dbReference>
<evidence type="ECO:0000259" key="2">
    <source>
        <dbReference type="Pfam" id="PF01571"/>
    </source>
</evidence>
<dbReference type="PANTHER" id="PTHR22602:SF0">
    <property type="entry name" value="TRANSFERASE CAF17, MITOCHONDRIAL-RELATED"/>
    <property type="match status" value="1"/>
</dbReference>
<dbReference type="GO" id="GO:0016226">
    <property type="term" value="P:iron-sulfur cluster assembly"/>
    <property type="evidence" value="ECO:0007669"/>
    <property type="project" value="TreeGrafter"/>
</dbReference>
<dbReference type="AlphaFoldDB" id="A0A1F6TCJ3"/>
<evidence type="ECO:0000256" key="1">
    <source>
        <dbReference type="PIRSR" id="PIRSR006487-1"/>
    </source>
</evidence>
<protein>
    <recommendedName>
        <fullName evidence="2">GCVT N-terminal domain-containing protein</fullName>
    </recommendedName>
</protein>
<feature type="binding site" evidence="1">
    <location>
        <position position="182"/>
    </location>
    <ligand>
        <name>substrate</name>
    </ligand>
</feature>
<comment type="caution">
    <text evidence="3">The sequence shown here is derived from an EMBL/GenBank/DDBJ whole genome shotgun (WGS) entry which is preliminary data.</text>
</comment>
<dbReference type="EMBL" id="MFST01000139">
    <property type="protein sequence ID" value="OGI42812.1"/>
    <property type="molecule type" value="Genomic_DNA"/>
</dbReference>
<dbReference type="PANTHER" id="PTHR22602">
    <property type="entry name" value="TRANSFERASE CAF17, MITOCHONDRIAL-RELATED"/>
    <property type="match status" value="1"/>
</dbReference>
<accession>A0A1F6TCJ3</accession>
<dbReference type="Gene3D" id="2.40.30.160">
    <property type="match status" value="1"/>
</dbReference>
<feature type="domain" description="GCVT N-terminal" evidence="2">
    <location>
        <begin position="28"/>
        <end position="154"/>
    </location>
</feature>
<dbReference type="Proteomes" id="UP000179344">
    <property type="component" value="Unassembled WGS sequence"/>
</dbReference>
<organism evidence="3 4">
    <name type="scientific">Candidatus Muproteobacteria bacterium RBG_16_65_31</name>
    <dbReference type="NCBI Taxonomy" id="1817759"/>
    <lineage>
        <taxon>Bacteria</taxon>
        <taxon>Pseudomonadati</taxon>
        <taxon>Pseudomonadota</taxon>
        <taxon>Candidatus Muproteobacteria</taxon>
    </lineage>
</organism>